<dbReference type="PANTHER" id="PTHR30024">
    <property type="entry name" value="ALIPHATIC SULFONATES-BINDING PROTEIN-RELATED"/>
    <property type="match status" value="1"/>
</dbReference>
<accession>A0A4R6EGG8</accession>
<dbReference type="PROSITE" id="PS51318">
    <property type="entry name" value="TAT"/>
    <property type="match status" value="1"/>
</dbReference>
<protein>
    <submittedName>
        <fullName evidence="2">NitT/TauT family transport system substrate-binding protein</fullName>
    </submittedName>
</protein>
<proteinExistence type="predicted"/>
<dbReference type="InterPro" id="IPR006311">
    <property type="entry name" value="TAT_signal"/>
</dbReference>
<name>A0A4R6EGG8_9RHOO</name>
<dbReference type="Proteomes" id="UP000295129">
    <property type="component" value="Unassembled WGS sequence"/>
</dbReference>
<reference evidence="2 3" key="1">
    <citation type="submission" date="2019-03" db="EMBL/GenBank/DDBJ databases">
        <title>Genomic Encyclopedia of Type Strains, Phase IV (KMG-IV): sequencing the most valuable type-strain genomes for metagenomic binning, comparative biology and taxonomic classification.</title>
        <authorList>
            <person name="Goeker M."/>
        </authorList>
    </citation>
    <scope>NUCLEOTIDE SEQUENCE [LARGE SCALE GENOMIC DNA]</scope>
    <source>
        <strain evidence="2 3">DSM 12121</strain>
    </source>
</reference>
<dbReference type="SUPFAM" id="SSF53850">
    <property type="entry name" value="Periplasmic binding protein-like II"/>
    <property type="match status" value="1"/>
</dbReference>
<dbReference type="Pfam" id="PF09084">
    <property type="entry name" value="NMT1"/>
    <property type="match status" value="1"/>
</dbReference>
<evidence type="ECO:0000313" key="3">
    <source>
        <dbReference type="Proteomes" id="UP000295129"/>
    </source>
</evidence>
<keyword evidence="3" id="KW-1185">Reference proteome</keyword>
<feature type="domain" description="SsuA/THI5-like" evidence="1">
    <location>
        <begin position="64"/>
        <end position="276"/>
    </location>
</feature>
<comment type="caution">
    <text evidence="2">The sequence shown here is derived from an EMBL/GenBank/DDBJ whole genome shotgun (WGS) entry which is preliminary data.</text>
</comment>
<sequence length="347" mass="37196">MTLHLDSASPADDEGFLPTRRRLLRAAGALTAGAAAAPFGAGVWAAPERRKLTFAWNANAFCLSPIVVAQERGYFEKHGLDVELINYTGSTDQLLESLATGKADAAIGMIHRWLKPLESGLDVKLIGSSHGGCVRLVGVKAAGVTSLDALRGKTIGVSDLASPGKNFFSILLNKHGIDADKEVTWRQYPADLLGIAVDKGEVQAIADGDPNLYLLEKRKPNDYVQLATNLSGEYANKVCCVVGAGGKLVRNERPVAAAVARAIVEASDFVAHNPNESAALFARYSPKVEVEDLRKLLGTLTHNHHPVGTDLRDEIAFYARDFRSVGVLKPGTDPERLANHVYVNVLG</sequence>
<gene>
    <name evidence="2" type="ORF">C7389_101282</name>
</gene>
<evidence type="ECO:0000313" key="2">
    <source>
        <dbReference type="EMBL" id="TDN56903.1"/>
    </source>
</evidence>
<organism evidence="2 3">
    <name type="scientific">Azoarcus indigens</name>
    <dbReference type="NCBI Taxonomy" id="29545"/>
    <lineage>
        <taxon>Bacteria</taxon>
        <taxon>Pseudomonadati</taxon>
        <taxon>Pseudomonadota</taxon>
        <taxon>Betaproteobacteria</taxon>
        <taxon>Rhodocyclales</taxon>
        <taxon>Zoogloeaceae</taxon>
        <taxon>Azoarcus</taxon>
    </lineage>
</organism>
<dbReference type="InterPro" id="IPR015168">
    <property type="entry name" value="SsuA/THI5"/>
</dbReference>
<dbReference type="EMBL" id="SNVV01000001">
    <property type="protein sequence ID" value="TDN56903.1"/>
    <property type="molecule type" value="Genomic_DNA"/>
</dbReference>
<dbReference type="Gene3D" id="3.40.190.10">
    <property type="entry name" value="Periplasmic binding protein-like II"/>
    <property type="match status" value="2"/>
</dbReference>
<dbReference type="PANTHER" id="PTHR30024:SF21">
    <property type="entry name" value="ABC TRANSPORTER SUBSTRATE-BINDING PROTEIN"/>
    <property type="match status" value="1"/>
</dbReference>
<dbReference type="RefSeq" id="WP_133587614.1">
    <property type="nucleotide sequence ID" value="NZ_SNVV01000001.1"/>
</dbReference>
<dbReference type="AlphaFoldDB" id="A0A4R6EGG8"/>
<dbReference type="OrthoDB" id="286202at2"/>
<evidence type="ECO:0000259" key="1">
    <source>
        <dbReference type="Pfam" id="PF09084"/>
    </source>
</evidence>